<dbReference type="InterPro" id="IPR036075">
    <property type="entry name" value="ARMT-1-like_metal-bd_sf"/>
</dbReference>
<evidence type="ECO:0000313" key="15">
    <source>
        <dbReference type="EMBL" id="CAL4068054.1"/>
    </source>
</evidence>
<evidence type="ECO:0000256" key="6">
    <source>
        <dbReference type="ARBA" id="ARBA00022679"/>
    </source>
</evidence>
<keyword evidence="7" id="KW-0949">S-adenosyl-L-methionine</keyword>
<evidence type="ECO:0000256" key="1">
    <source>
        <dbReference type="ARBA" id="ARBA00000807"/>
    </source>
</evidence>
<accession>A0AAV2Q0A8</accession>
<evidence type="ECO:0000256" key="4">
    <source>
        <dbReference type="ARBA" id="ARBA00022596"/>
    </source>
</evidence>
<evidence type="ECO:0000256" key="2">
    <source>
        <dbReference type="ARBA" id="ARBA00001326"/>
    </source>
</evidence>
<dbReference type="Proteomes" id="UP001497623">
    <property type="component" value="Unassembled WGS sequence"/>
</dbReference>
<evidence type="ECO:0000256" key="13">
    <source>
        <dbReference type="RuleBase" id="RU367030"/>
    </source>
</evidence>
<dbReference type="GO" id="GO:0016791">
    <property type="term" value="F:phosphatase activity"/>
    <property type="evidence" value="ECO:0007669"/>
    <property type="project" value="TreeGrafter"/>
</dbReference>
<proteinExistence type="inferred from homology"/>
<dbReference type="GO" id="GO:0032259">
    <property type="term" value="P:methylation"/>
    <property type="evidence" value="ECO:0007669"/>
    <property type="project" value="UniProtKB-KW"/>
</dbReference>
<dbReference type="GO" id="GO:0005634">
    <property type="term" value="C:nucleus"/>
    <property type="evidence" value="ECO:0007669"/>
    <property type="project" value="TreeGrafter"/>
</dbReference>
<evidence type="ECO:0000256" key="8">
    <source>
        <dbReference type="ARBA" id="ARBA00022723"/>
    </source>
</evidence>
<dbReference type="EC" id="2.1.1.-" evidence="13"/>
<keyword evidence="4" id="KW-0533">Nickel</keyword>
<organism evidence="15 16">
    <name type="scientific">Meganyctiphanes norvegica</name>
    <name type="common">Northern krill</name>
    <name type="synonym">Thysanopoda norvegica</name>
    <dbReference type="NCBI Taxonomy" id="48144"/>
    <lineage>
        <taxon>Eukaryota</taxon>
        <taxon>Metazoa</taxon>
        <taxon>Ecdysozoa</taxon>
        <taxon>Arthropoda</taxon>
        <taxon>Crustacea</taxon>
        <taxon>Multicrustacea</taxon>
        <taxon>Malacostraca</taxon>
        <taxon>Eumalacostraca</taxon>
        <taxon>Eucarida</taxon>
        <taxon>Euphausiacea</taxon>
        <taxon>Euphausiidae</taxon>
        <taxon>Meganyctiphanes</taxon>
    </lineage>
</organism>
<dbReference type="GO" id="GO:0006974">
    <property type="term" value="P:DNA damage response"/>
    <property type="evidence" value="ECO:0007669"/>
    <property type="project" value="TreeGrafter"/>
</dbReference>
<dbReference type="PANTHER" id="PTHR12260:SF6">
    <property type="entry name" value="DAMAGE-CONTROL PHOSPHATASE ARMT1"/>
    <property type="match status" value="1"/>
</dbReference>
<sequence length="377" mass="42786">MNMCKIYLASSFSNTPIALFYRKKLRGVTSRREVQFEKGVYFYEKCPPMLFHTICKISGLAKNHPCHYMCHPLHLISPYARASQKAIEDSYESLQDLAPGSTRISSCCQIVLLRIESKQKSNFIKFIQLSVWGNRCDLSISAGENVAQRDDLVTSLNRLRSNLIANHSNELWKLLSALPEDQRDIVFILDNAGFELVIDFCLAAFLIESGLATSITFHVKTRPWFVSDTLKEDFLWTVDTLRNMESEVGQLGAMWETYLTEGRWKVIENRFWTSSYDFASMSDIDCGLYTELSKASLLIFKGDLNYRKLVGDLDWPCETDFQRSLRGFTPAPLVALRTAKGGPVVGLGRGVEQQTATQAADWNTSGEYGMIQLCFFC</sequence>
<evidence type="ECO:0000256" key="7">
    <source>
        <dbReference type="ARBA" id="ARBA00022691"/>
    </source>
</evidence>
<comment type="similarity">
    <text evidence="3 13">Belongs to the damage-control phosphatase family. Sugar phosphate phosphatase III subfamily.</text>
</comment>
<protein>
    <recommendedName>
        <fullName evidence="13">Sugar phosphate phosphatase</fullName>
        <ecNumber evidence="13">2.1.1.-</ecNumber>
        <ecNumber evidence="13">3.1.3.-</ecNumber>
    </recommendedName>
</protein>
<dbReference type="AlphaFoldDB" id="A0AAV2Q0A8"/>
<dbReference type="GO" id="GO:0046872">
    <property type="term" value="F:metal ion binding"/>
    <property type="evidence" value="ECO:0007669"/>
    <property type="project" value="UniProtKB-UniRule"/>
</dbReference>
<evidence type="ECO:0000256" key="10">
    <source>
        <dbReference type="ARBA" id="ARBA00023211"/>
    </source>
</evidence>
<feature type="domain" description="Damage-control phosphatase ARMT1-like metal-binding" evidence="14">
    <location>
        <begin position="78"/>
        <end position="348"/>
    </location>
</feature>
<feature type="non-terminal residue" evidence="15">
    <location>
        <position position="377"/>
    </location>
</feature>
<gene>
    <name evidence="15" type="ORF">MNOR_LOCUS6936</name>
</gene>
<evidence type="ECO:0000259" key="14">
    <source>
        <dbReference type="Pfam" id="PF01937"/>
    </source>
</evidence>
<dbReference type="Gene3D" id="3.40.50.10880">
    <property type="entry name" value="Uncharacterised protein PF01937, DUF89, domain 3"/>
    <property type="match status" value="1"/>
</dbReference>
<evidence type="ECO:0000256" key="11">
    <source>
        <dbReference type="ARBA" id="ARBA00045980"/>
    </source>
</evidence>
<dbReference type="GO" id="GO:0051998">
    <property type="term" value="F:protein carboxyl O-methyltransferase activity"/>
    <property type="evidence" value="ECO:0007669"/>
    <property type="project" value="UniProtKB-UniRule"/>
</dbReference>
<comment type="cofactor">
    <cofactor evidence="13">
        <name>Mn(2+)</name>
        <dbReference type="ChEBI" id="CHEBI:29035"/>
    </cofactor>
    <cofactor evidence="13">
        <name>Ni(2+)</name>
        <dbReference type="ChEBI" id="CHEBI:49786"/>
    </cofactor>
</comment>
<dbReference type="EMBL" id="CAXKWB010002956">
    <property type="protein sequence ID" value="CAL4068054.1"/>
    <property type="molecule type" value="Genomic_DNA"/>
</dbReference>
<comment type="caution">
    <text evidence="15">The sequence shown here is derived from an EMBL/GenBank/DDBJ whole genome shotgun (WGS) entry which is preliminary data.</text>
</comment>
<comment type="domain">
    <text evidence="13">Subfamily III proteins have a conserved RTxK motif about 40-50 residues from the C-terminus; the threonine may be replaced by serine or cysteine.</text>
</comment>
<dbReference type="Pfam" id="PF01937">
    <property type="entry name" value="ARMT1-like_dom"/>
    <property type="match status" value="1"/>
</dbReference>
<keyword evidence="10 13" id="KW-0464">Manganese</keyword>
<comment type="catalytic activity">
    <reaction evidence="1 13">
        <text>L-glutamyl-[protein] + S-adenosyl-L-methionine = [protein]-L-glutamate 5-O-methyl ester + S-adenosyl-L-homocysteine</text>
        <dbReference type="Rhea" id="RHEA:24452"/>
        <dbReference type="Rhea" id="RHEA-COMP:10208"/>
        <dbReference type="Rhea" id="RHEA-COMP:10311"/>
        <dbReference type="ChEBI" id="CHEBI:29973"/>
        <dbReference type="ChEBI" id="CHEBI:57856"/>
        <dbReference type="ChEBI" id="CHEBI:59789"/>
        <dbReference type="ChEBI" id="CHEBI:82795"/>
    </reaction>
</comment>
<evidence type="ECO:0000256" key="3">
    <source>
        <dbReference type="ARBA" id="ARBA00009519"/>
    </source>
</evidence>
<comment type="catalytic activity">
    <reaction evidence="12 13">
        <text>beta-D-fructose 6-phosphate = dihydroxyacetone + D-glyceraldehyde 3-phosphate</text>
        <dbReference type="Rhea" id="RHEA:28002"/>
        <dbReference type="ChEBI" id="CHEBI:16016"/>
        <dbReference type="ChEBI" id="CHEBI:57634"/>
        <dbReference type="ChEBI" id="CHEBI:59776"/>
    </reaction>
</comment>
<dbReference type="EC" id="3.1.3.-" evidence="13"/>
<keyword evidence="16" id="KW-1185">Reference proteome</keyword>
<name>A0AAV2Q0A8_MEGNR</name>
<dbReference type="InterPro" id="IPR002791">
    <property type="entry name" value="ARMT1-like_metal-bd"/>
</dbReference>
<dbReference type="SUPFAM" id="SSF111321">
    <property type="entry name" value="AF1104-like"/>
    <property type="match status" value="1"/>
</dbReference>
<dbReference type="InterPro" id="IPR039763">
    <property type="entry name" value="ARMT1"/>
</dbReference>
<keyword evidence="8 13" id="KW-0479">Metal-binding</keyword>
<dbReference type="FunFam" id="3.40.50.10880:FF:000002">
    <property type="entry name" value="Acidic residue methyltransferase 1"/>
    <property type="match status" value="1"/>
</dbReference>
<evidence type="ECO:0000256" key="9">
    <source>
        <dbReference type="ARBA" id="ARBA00022801"/>
    </source>
</evidence>
<dbReference type="PANTHER" id="PTHR12260">
    <property type="entry name" value="DAMAGE-CONTROL PHOSPHATASE ARMT1"/>
    <property type="match status" value="1"/>
</dbReference>
<comment type="function">
    <text evidence="11 13">Metal-dependent phosphatase that shows phosphatase activity against several substrates, including fructose-1-phosphate and fructose-6-phosphate. Its preference for fructose-1-phosphate, a strong glycating agent that causes DNA damage rather than a canonical yeast metabolite, suggests a damage-control function in hexose phosphate metabolism. Has also been shown to have O-methyltransferase activity that methylates glutamate residues of target proteins to form gamma-glutamyl methyl ester residues. Possibly methylates PCNA, suggesting it is involved in the DNA damage response.</text>
</comment>
<evidence type="ECO:0000256" key="12">
    <source>
        <dbReference type="ARBA" id="ARBA00048809"/>
    </source>
</evidence>
<keyword evidence="5 13" id="KW-0489">Methyltransferase</keyword>
<keyword evidence="6" id="KW-0808">Transferase</keyword>
<evidence type="ECO:0000256" key="5">
    <source>
        <dbReference type="ARBA" id="ARBA00022603"/>
    </source>
</evidence>
<evidence type="ECO:0000313" key="16">
    <source>
        <dbReference type="Proteomes" id="UP001497623"/>
    </source>
</evidence>
<reference evidence="15 16" key="1">
    <citation type="submission" date="2024-05" db="EMBL/GenBank/DDBJ databases">
        <authorList>
            <person name="Wallberg A."/>
        </authorList>
    </citation>
    <scope>NUCLEOTIDE SEQUENCE [LARGE SCALE GENOMIC DNA]</scope>
</reference>
<keyword evidence="9 13" id="KW-0378">Hydrolase</keyword>
<comment type="catalytic activity">
    <reaction evidence="2 13">
        <text>beta-D-fructose 1-phosphate + H2O = D-fructose + phosphate</text>
        <dbReference type="Rhea" id="RHEA:35603"/>
        <dbReference type="ChEBI" id="CHEBI:15377"/>
        <dbReference type="ChEBI" id="CHEBI:37721"/>
        <dbReference type="ChEBI" id="CHEBI:43474"/>
        <dbReference type="ChEBI" id="CHEBI:138881"/>
    </reaction>
</comment>